<feature type="region of interest" description="Disordered" evidence="3">
    <location>
        <begin position="1"/>
        <end position="23"/>
    </location>
</feature>
<evidence type="ECO:0000256" key="1">
    <source>
        <dbReference type="ARBA" id="ARBA00009013"/>
    </source>
</evidence>
<dbReference type="PANTHER" id="PTHR33495">
    <property type="entry name" value="ANTI-SIGMA FACTOR ANTAGONIST TM_1081-RELATED-RELATED"/>
    <property type="match status" value="1"/>
</dbReference>
<dbReference type="Proteomes" id="UP000569329">
    <property type="component" value="Unassembled WGS sequence"/>
</dbReference>
<comment type="similarity">
    <text evidence="1 2">Belongs to the anti-sigma-factor antagonist family.</text>
</comment>
<dbReference type="PROSITE" id="PS50801">
    <property type="entry name" value="STAS"/>
    <property type="match status" value="1"/>
</dbReference>
<proteinExistence type="inferred from homology"/>
<dbReference type="GO" id="GO:0043856">
    <property type="term" value="F:anti-sigma factor antagonist activity"/>
    <property type="evidence" value="ECO:0007669"/>
    <property type="project" value="InterPro"/>
</dbReference>
<comment type="caution">
    <text evidence="5">The sequence shown here is derived from an EMBL/GenBank/DDBJ whole genome shotgun (WGS) entry which is preliminary data.</text>
</comment>
<name>A0A839DUF8_9PSEU</name>
<dbReference type="EMBL" id="JACGWZ010000002">
    <property type="protein sequence ID" value="MBA8824683.1"/>
    <property type="molecule type" value="Genomic_DNA"/>
</dbReference>
<evidence type="ECO:0000313" key="5">
    <source>
        <dbReference type="EMBL" id="MBA8824683.1"/>
    </source>
</evidence>
<dbReference type="InterPro" id="IPR036513">
    <property type="entry name" value="STAS_dom_sf"/>
</dbReference>
<keyword evidence="6" id="KW-1185">Reference proteome</keyword>
<organism evidence="5 6">
    <name type="scientific">Halosaccharopolyspora lacisalsi</name>
    <dbReference type="NCBI Taxonomy" id="1000566"/>
    <lineage>
        <taxon>Bacteria</taxon>
        <taxon>Bacillati</taxon>
        <taxon>Actinomycetota</taxon>
        <taxon>Actinomycetes</taxon>
        <taxon>Pseudonocardiales</taxon>
        <taxon>Pseudonocardiaceae</taxon>
        <taxon>Halosaccharopolyspora</taxon>
    </lineage>
</organism>
<gene>
    <name evidence="5" type="ORF">FHX42_002030</name>
</gene>
<dbReference type="InterPro" id="IPR003658">
    <property type="entry name" value="Anti-sigma_ant"/>
</dbReference>
<evidence type="ECO:0000256" key="2">
    <source>
        <dbReference type="RuleBase" id="RU003749"/>
    </source>
</evidence>
<dbReference type="Gene3D" id="3.30.750.24">
    <property type="entry name" value="STAS domain"/>
    <property type="match status" value="1"/>
</dbReference>
<dbReference type="RefSeq" id="WP_328796019.1">
    <property type="nucleotide sequence ID" value="NZ_JACGWZ010000002.1"/>
</dbReference>
<accession>A0A839DUF8</accession>
<reference evidence="5 6" key="1">
    <citation type="submission" date="2020-07" db="EMBL/GenBank/DDBJ databases">
        <title>Sequencing the genomes of 1000 actinobacteria strains.</title>
        <authorList>
            <person name="Klenk H.-P."/>
        </authorList>
    </citation>
    <scope>NUCLEOTIDE SEQUENCE [LARGE SCALE GENOMIC DNA]</scope>
    <source>
        <strain evidence="5 6">DSM 45975</strain>
    </source>
</reference>
<dbReference type="CDD" id="cd07043">
    <property type="entry name" value="STAS_anti-anti-sigma_factors"/>
    <property type="match status" value="1"/>
</dbReference>
<feature type="domain" description="STAS" evidence="4">
    <location>
        <begin position="66"/>
        <end position="167"/>
    </location>
</feature>
<protein>
    <recommendedName>
        <fullName evidence="2">Anti-sigma factor antagonist</fullName>
    </recommendedName>
</protein>
<sequence>MIPPDTADQPAHGGEAATTATPHDHTAAAIIPPRQAADNVLDTAPRRRNPLLGQPLRLAVQRPGIGIVVVRLTGELDLAAMPRLTELVRQRLTAAVLRALVLDLSQVSFVASCGAELLLYAQRRADQRGVGMYVVIGQGNLRRLLNLTGLTERFQDRDTVAEAVAEARQ</sequence>
<dbReference type="SUPFAM" id="SSF52091">
    <property type="entry name" value="SpoIIaa-like"/>
    <property type="match status" value="1"/>
</dbReference>
<dbReference type="InterPro" id="IPR002645">
    <property type="entry name" value="STAS_dom"/>
</dbReference>
<dbReference type="PANTHER" id="PTHR33495:SF2">
    <property type="entry name" value="ANTI-SIGMA FACTOR ANTAGONIST TM_1081-RELATED"/>
    <property type="match status" value="1"/>
</dbReference>
<evidence type="ECO:0000259" key="4">
    <source>
        <dbReference type="PROSITE" id="PS50801"/>
    </source>
</evidence>
<dbReference type="Pfam" id="PF01740">
    <property type="entry name" value="STAS"/>
    <property type="match status" value="1"/>
</dbReference>
<evidence type="ECO:0000256" key="3">
    <source>
        <dbReference type="SAM" id="MobiDB-lite"/>
    </source>
</evidence>
<dbReference type="AlphaFoldDB" id="A0A839DUF8"/>
<dbReference type="NCBIfam" id="TIGR00377">
    <property type="entry name" value="ant_ant_sig"/>
    <property type="match status" value="1"/>
</dbReference>
<evidence type="ECO:0000313" key="6">
    <source>
        <dbReference type="Proteomes" id="UP000569329"/>
    </source>
</evidence>